<dbReference type="EMBL" id="JARAKH010000048">
    <property type="protein sequence ID" value="KAK8376914.1"/>
    <property type="molecule type" value="Genomic_DNA"/>
</dbReference>
<evidence type="ECO:0000313" key="5">
    <source>
        <dbReference type="Proteomes" id="UP001487740"/>
    </source>
</evidence>
<feature type="chain" id="PRO_5044716937" evidence="3">
    <location>
        <begin position="24"/>
        <end position="386"/>
    </location>
</feature>
<gene>
    <name evidence="4" type="ORF">O3P69_010094</name>
</gene>
<dbReference type="EMBL" id="JARAKH010000048">
    <property type="protein sequence ID" value="KAK8376913.1"/>
    <property type="molecule type" value="Genomic_DNA"/>
</dbReference>
<dbReference type="GO" id="GO:0062129">
    <property type="term" value="C:chitin-based extracellular matrix"/>
    <property type="evidence" value="ECO:0007669"/>
    <property type="project" value="TreeGrafter"/>
</dbReference>
<dbReference type="AlphaFoldDB" id="A0AAW0SP39"/>
<evidence type="ECO:0000256" key="1">
    <source>
        <dbReference type="PROSITE-ProRule" id="PRU00497"/>
    </source>
</evidence>
<sequence length="386" mass="43854">MNFYNPLLVVCVVVAVVAKVTTAAYIPTASEEQDVIHRLSTFKSSQSQLVRGPDGTYRFSFSHPQQERTEQREKNGKVIGSYAVVDPVGEEVSVNYEADHEGFRAESDALPQVWVAAVAGWCCSTAASQTLYEGPLLSTFKEITQRESRGPLGSYQFSFSLPQQERFEHRDEQGKVTGTYTFVDKIGNEVSVNYDADHSGFRARSDSLPQPPQDTPDVAKAKEEFLRHYQRTAQLLKVFDEEESSESSEEDDDDESESDEDSSSSEEGEDSDEDEEDDDEEEEDEEEEEEDKGQEEEEDEDEESVRGQGYNERGREDEEEEDEETEDEQLSETRLLFERILPAQLNIPLNPTQRTDKVVTFNPSLLRQPRFNSNRQIFSPGQNSFP</sequence>
<dbReference type="InterPro" id="IPR000618">
    <property type="entry name" value="Insect_cuticle"/>
</dbReference>
<dbReference type="InterPro" id="IPR050468">
    <property type="entry name" value="Cuticle_Struct_Prot"/>
</dbReference>
<evidence type="ECO:0000256" key="3">
    <source>
        <dbReference type="SAM" id="SignalP"/>
    </source>
</evidence>
<feature type="compositionally biased region" description="Acidic residues" evidence="2">
    <location>
        <begin position="317"/>
        <end position="330"/>
    </location>
</feature>
<dbReference type="Proteomes" id="UP001487740">
    <property type="component" value="Unassembled WGS sequence"/>
</dbReference>
<proteinExistence type="predicted"/>
<dbReference type="PROSITE" id="PS51155">
    <property type="entry name" value="CHIT_BIND_RR_2"/>
    <property type="match status" value="2"/>
</dbReference>
<name>A0AAW0SP39_SCYPA</name>
<reference evidence="4 5" key="1">
    <citation type="submission" date="2023-03" db="EMBL/GenBank/DDBJ databases">
        <title>High-quality genome of Scylla paramamosain provides insights in environmental adaptation.</title>
        <authorList>
            <person name="Zhang L."/>
        </authorList>
    </citation>
    <scope>NUCLEOTIDE SEQUENCE [LARGE SCALE GENOMIC DNA]</scope>
    <source>
        <strain evidence="4">LZ_2023a</strain>
        <tissue evidence="4">Muscle</tissue>
    </source>
</reference>
<dbReference type="Pfam" id="PF00379">
    <property type="entry name" value="Chitin_bind_4"/>
    <property type="match status" value="2"/>
</dbReference>
<feature type="compositionally biased region" description="Acidic residues" evidence="2">
    <location>
        <begin position="240"/>
        <end position="303"/>
    </location>
</feature>
<accession>A0AAW0SP39</accession>
<dbReference type="GO" id="GO:0008010">
    <property type="term" value="F:structural constituent of chitin-based larval cuticle"/>
    <property type="evidence" value="ECO:0007669"/>
    <property type="project" value="TreeGrafter"/>
</dbReference>
<comment type="caution">
    <text evidence="4">The sequence shown here is derived from an EMBL/GenBank/DDBJ whole genome shotgun (WGS) entry which is preliminary data.</text>
</comment>
<feature type="signal peptide" evidence="3">
    <location>
        <begin position="1"/>
        <end position="23"/>
    </location>
</feature>
<organism evidence="4 5">
    <name type="scientific">Scylla paramamosain</name>
    <name type="common">Mud crab</name>
    <dbReference type="NCBI Taxonomy" id="85552"/>
    <lineage>
        <taxon>Eukaryota</taxon>
        <taxon>Metazoa</taxon>
        <taxon>Ecdysozoa</taxon>
        <taxon>Arthropoda</taxon>
        <taxon>Crustacea</taxon>
        <taxon>Multicrustacea</taxon>
        <taxon>Malacostraca</taxon>
        <taxon>Eumalacostraca</taxon>
        <taxon>Eucarida</taxon>
        <taxon>Decapoda</taxon>
        <taxon>Pleocyemata</taxon>
        <taxon>Brachyura</taxon>
        <taxon>Eubrachyura</taxon>
        <taxon>Portunoidea</taxon>
        <taxon>Portunidae</taxon>
        <taxon>Portuninae</taxon>
        <taxon>Scylla</taxon>
    </lineage>
</organism>
<dbReference type="PANTHER" id="PTHR10380:SF196">
    <property type="entry name" value="CUTICULAR PROTEIN 72EA"/>
    <property type="match status" value="1"/>
</dbReference>
<protein>
    <submittedName>
        <fullName evidence="4">Uncharacterized protein</fullName>
    </submittedName>
</protein>
<keyword evidence="5" id="KW-1185">Reference proteome</keyword>
<keyword evidence="3" id="KW-0732">Signal</keyword>
<evidence type="ECO:0000313" key="4">
    <source>
        <dbReference type="EMBL" id="KAK8376913.1"/>
    </source>
</evidence>
<feature type="region of interest" description="Disordered" evidence="2">
    <location>
        <begin position="236"/>
        <end position="335"/>
    </location>
</feature>
<dbReference type="PANTHER" id="PTHR10380">
    <property type="entry name" value="CUTICLE PROTEIN"/>
    <property type="match status" value="1"/>
</dbReference>
<keyword evidence="1" id="KW-0193">Cuticle</keyword>
<evidence type="ECO:0000256" key="2">
    <source>
        <dbReference type="SAM" id="MobiDB-lite"/>
    </source>
</evidence>